<dbReference type="EMBL" id="JADWYR010000001">
    <property type="protein sequence ID" value="MBG9374809.1"/>
    <property type="molecule type" value="Genomic_DNA"/>
</dbReference>
<gene>
    <name evidence="3" type="ORF">I5907_01070</name>
</gene>
<evidence type="ECO:0000256" key="1">
    <source>
        <dbReference type="ARBA" id="ARBA00023121"/>
    </source>
</evidence>
<dbReference type="InterPro" id="IPR035984">
    <property type="entry name" value="Acyl-CoA-binding_sf"/>
</dbReference>
<keyword evidence="4" id="KW-1185">Reference proteome</keyword>
<dbReference type="InterPro" id="IPR000582">
    <property type="entry name" value="Acyl-CoA-binding_protein"/>
</dbReference>
<protein>
    <submittedName>
        <fullName evidence="3">Acyl-CoA-binding protein</fullName>
    </submittedName>
</protein>
<dbReference type="InterPro" id="IPR014352">
    <property type="entry name" value="FERM/acyl-CoA-bd_prot_sf"/>
</dbReference>
<evidence type="ECO:0000313" key="3">
    <source>
        <dbReference type="EMBL" id="MBG9374809.1"/>
    </source>
</evidence>
<evidence type="ECO:0000313" key="4">
    <source>
        <dbReference type="Proteomes" id="UP000628448"/>
    </source>
</evidence>
<dbReference type="PANTHER" id="PTHR23310">
    <property type="entry name" value="ACYL-COA-BINDING PROTEIN, ACBP"/>
    <property type="match status" value="1"/>
</dbReference>
<accession>A0A931E448</accession>
<dbReference type="PANTHER" id="PTHR23310:SF62">
    <property type="entry name" value="ACYL-COA BINDING PROTEIN 1, ISOFORM A"/>
    <property type="match status" value="1"/>
</dbReference>
<name>A0A931E448_9BACT</name>
<feature type="domain" description="ACB" evidence="2">
    <location>
        <begin position="3"/>
        <end position="86"/>
    </location>
</feature>
<dbReference type="Pfam" id="PF00887">
    <property type="entry name" value="ACBP"/>
    <property type="match status" value="1"/>
</dbReference>
<dbReference type="InterPro" id="IPR022408">
    <property type="entry name" value="Acyl-CoA-binding_prot_CS"/>
</dbReference>
<dbReference type="GO" id="GO:0006631">
    <property type="term" value="P:fatty acid metabolic process"/>
    <property type="evidence" value="ECO:0007669"/>
    <property type="project" value="TreeGrafter"/>
</dbReference>
<keyword evidence="1" id="KW-0446">Lipid-binding</keyword>
<dbReference type="AlphaFoldDB" id="A0A931E448"/>
<proteinExistence type="predicted"/>
<organism evidence="3 4">
    <name type="scientific">Panacibacter microcysteis</name>
    <dbReference type="NCBI Taxonomy" id="2793269"/>
    <lineage>
        <taxon>Bacteria</taxon>
        <taxon>Pseudomonadati</taxon>
        <taxon>Bacteroidota</taxon>
        <taxon>Chitinophagia</taxon>
        <taxon>Chitinophagales</taxon>
        <taxon>Chitinophagaceae</taxon>
        <taxon>Panacibacter</taxon>
    </lineage>
</organism>
<comment type="caution">
    <text evidence="3">The sequence shown here is derived from an EMBL/GenBank/DDBJ whole genome shotgun (WGS) entry which is preliminary data.</text>
</comment>
<dbReference type="Proteomes" id="UP000628448">
    <property type="component" value="Unassembled WGS sequence"/>
</dbReference>
<reference evidence="3" key="1">
    <citation type="submission" date="2020-11" db="EMBL/GenBank/DDBJ databases">
        <title>Bacterial whole genome sequence for Panacibacter sp. DH6.</title>
        <authorList>
            <person name="Le V."/>
            <person name="Ko S."/>
            <person name="Ahn C.-Y."/>
            <person name="Oh H.-M."/>
        </authorList>
    </citation>
    <scope>NUCLEOTIDE SEQUENCE</scope>
    <source>
        <strain evidence="3">DH6</strain>
    </source>
</reference>
<dbReference type="Gene3D" id="1.20.80.10">
    <property type="match status" value="1"/>
</dbReference>
<dbReference type="PROSITE" id="PS00880">
    <property type="entry name" value="ACB_1"/>
    <property type="match status" value="1"/>
</dbReference>
<sequence>MELQQQFEQAVANSKTLSEKPSNEILLQLYSLYKQATEGDAAEDNAPANPFDFVGKAKFNAWSELKGKSKEAAMQAYVDLVQKLKS</sequence>
<dbReference type="SUPFAM" id="SSF47027">
    <property type="entry name" value="Acyl-CoA binding protein"/>
    <property type="match status" value="1"/>
</dbReference>
<evidence type="ECO:0000259" key="2">
    <source>
        <dbReference type="PROSITE" id="PS51228"/>
    </source>
</evidence>
<dbReference type="RefSeq" id="WP_196988901.1">
    <property type="nucleotide sequence ID" value="NZ_JADWYR010000001.1"/>
</dbReference>
<dbReference type="PROSITE" id="PS51228">
    <property type="entry name" value="ACB_2"/>
    <property type="match status" value="1"/>
</dbReference>
<dbReference type="GO" id="GO:0000062">
    <property type="term" value="F:fatty-acyl-CoA binding"/>
    <property type="evidence" value="ECO:0007669"/>
    <property type="project" value="InterPro"/>
</dbReference>
<dbReference type="PRINTS" id="PR00689">
    <property type="entry name" value="ACOABINDINGP"/>
</dbReference>